<reference evidence="3 4" key="1">
    <citation type="submission" date="2023-09" db="EMBL/GenBank/DDBJ databases">
        <authorList>
            <person name="Wang M."/>
        </authorList>
    </citation>
    <scope>NUCLEOTIDE SEQUENCE [LARGE SCALE GENOMIC DNA]</scope>
    <source>
        <strain evidence="3">GT-2023</strain>
        <tissue evidence="3">Liver</tissue>
    </source>
</reference>
<feature type="compositionally biased region" description="Polar residues" evidence="1">
    <location>
        <begin position="281"/>
        <end position="295"/>
    </location>
</feature>
<feature type="compositionally biased region" description="Low complexity" evidence="1">
    <location>
        <begin position="938"/>
        <end position="956"/>
    </location>
</feature>
<evidence type="ECO:0000313" key="4">
    <source>
        <dbReference type="Proteomes" id="UP001558613"/>
    </source>
</evidence>
<name>A0ABR3N614_9TELE</name>
<feature type="region of interest" description="Disordered" evidence="1">
    <location>
        <begin position="1298"/>
        <end position="1506"/>
    </location>
</feature>
<protein>
    <recommendedName>
        <fullName evidence="2">MBD domain-containing protein</fullName>
    </recommendedName>
</protein>
<feature type="region of interest" description="Disordered" evidence="1">
    <location>
        <begin position="596"/>
        <end position="696"/>
    </location>
</feature>
<feature type="compositionally biased region" description="Polar residues" evidence="1">
    <location>
        <begin position="331"/>
        <end position="345"/>
    </location>
</feature>
<feature type="domain" description="MBD" evidence="2">
    <location>
        <begin position="119"/>
        <end position="189"/>
    </location>
</feature>
<feature type="compositionally biased region" description="Acidic residues" evidence="1">
    <location>
        <begin position="1414"/>
        <end position="1423"/>
    </location>
</feature>
<feature type="region of interest" description="Disordered" evidence="1">
    <location>
        <begin position="709"/>
        <end position="742"/>
    </location>
</feature>
<feature type="compositionally biased region" description="Polar residues" evidence="1">
    <location>
        <begin position="1238"/>
        <end position="1271"/>
    </location>
</feature>
<feature type="compositionally biased region" description="Basic residues" evidence="1">
    <location>
        <begin position="1495"/>
        <end position="1506"/>
    </location>
</feature>
<feature type="compositionally biased region" description="Low complexity" evidence="1">
    <location>
        <begin position="639"/>
        <end position="649"/>
    </location>
</feature>
<dbReference type="PROSITE" id="PS50982">
    <property type="entry name" value="MBD"/>
    <property type="match status" value="1"/>
</dbReference>
<feature type="compositionally biased region" description="Low complexity" evidence="1">
    <location>
        <begin position="437"/>
        <end position="449"/>
    </location>
</feature>
<dbReference type="Proteomes" id="UP001558613">
    <property type="component" value="Unassembled WGS sequence"/>
</dbReference>
<dbReference type="EMBL" id="JAYMGO010000006">
    <property type="protein sequence ID" value="KAL1272241.1"/>
    <property type="molecule type" value="Genomic_DNA"/>
</dbReference>
<gene>
    <name evidence="3" type="ORF">QQF64_028103</name>
</gene>
<evidence type="ECO:0000256" key="1">
    <source>
        <dbReference type="SAM" id="MobiDB-lite"/>
    </source>
</evidence>
<feature type="region of interest" description="Disordered" evidence="1">
    <location>
        <begin position="849"/>
        <end position="871"/>
    </location>
</feature>
<dbReference type="PANTHER" id="PTHR16112">
    <property type="entry name" value="METHYL-CPG BINDING PROTEIN, DROSOPHILA"/>
    <property type="match status" value="1"/>
</dbReference>
<feature type="region of interest" description="Disordered" evidence="1">
    <location>
        <begin position="938"/>
        <end position="961"/>
    </location>
</feature>
<feature type="compositionally biased region" description="Low complexity" evidence="1">
    <location>
        <begin position="401"/>
        <end position="415"/>
    </location>
</feature>
<feature type="region of interest" description="Disordered" evidence="1">
    <location>
        <begin position="1106"/>
        <end position="1126"/>
    </location>
</feature>
<organism evidence="3 4">
    <name type="scientific">Cirrhinus molitorella</name>
    <name type="common">mud carp</name>
    <dbReference type="NCBI Taxonomy" id="172907"/>
    <lineage>
        <taxon>Eukaryota</taxon>
        <taxon>Metazoa</taxon>
        <taxon>Chordata</taxon>
        <taxon>Craniata</taxon>
        <taxon>Vertebrata</taxon>
        <taxon>Euteleostomi</taxon>
        <taxon>Actinopterygii</taxon>
        <taxon>Neopterygii</taxon>
        <taxon>Teleostei</taxon>
        <taxon>Ostariophysi</taxon>
        <taxon>Cypriniformes</taxon>
        <taxon>Cyprinidae</taxon>
        <taxon>Labeoninae</taxon>
        <taxon>Labeonini</taxon>
        <taxon>Cirrhinus</taxon>
    </lineage>
</organism>
<accession>A0ABR3N614</accession>
<feature type="compositionally biased region" description="Low complexity" evidence="1">
    <location>
        <begin position="358"/>
        <end position="372"/>
    </location>
</feature>
<feature type="compositionally biased region" description="Basic residues" evidence="1">
    <location>
        <begin position="1458"/>
        <end position="1468"/>
    </location>
</feature>
<keyword evidence="4" id="KW-1185">Reference proteome</keyword>
<feature type="region of interest" description="Disordered" evidence="1">
    <location>
        <begin position="273"/>
        <end position="449"/>
    </location>
</feature>
<dbReference type="SUPFAM" id="SSF54171">
    <property type="entry name" value="DNA-binding domain"/>
    <property type="match status" value="1"/>
</dbReference>
<dbReference type="InterPro" id="IPR016177">
    <property type="entry name" value="DNA-bd_dom_sf"/>
</dbReference>
<evidence type="ECO:0000259" key="2">
    <source>
        <dbReference type="PROSITE" id="PS50982"/>
    </source>
</evidence>
<dbReference type="SMART" id="SM00391">
    <property type="entry name" value="MBD"/>
    <property type="match status" value="1"/>
</dbReference>
<feature type="compositionally biased region" description="Polar residues" evidence="1">
    <location>
        <begin position="381"/>
        <end position="400"/>
    </location>
</feature>
<proteinExistence type="predicted"/>
<feature type="compositionally biased region" description="Basic and acidic residues" evidence="1">
    <location>
        <begin position="1435"/>
        <end position="1457"/>
    </location>
</feature>
<sequence>MRVRLANRNLKYCFQEQGTARVETPRTRHDRRGEVARNRTTFITAPATETFATRVRRDACSVFRLRCAARRRSRKLRKHRDCQLLESSIEASQLYKNEKELDVCEQKMTGGSESAAGEKDGGTALIAQIPVGWQRKVEDGAVSYISPSGTVLRSVDEVRVYLRTDGTCKCGLECPLVPNKVFNFDPAAMVQAPGHQSGKIEEDMTKLCNHRRKVDAMAALCQSMQPSHRPSPAQATGGVVCSVDSREQRGSMVAHGDGAHCTYPQPRHIQPKTNIGFPLSSPRSVVQNGSVNLTPVSRPPEQGSPLKKPQTPVGCMPGYAKQQWSPHPPLTQRTAHNPTSPNSVKPSVHVHMHHPDPSNSFSLSPSSTISLSGRTAPPHSQGASVKSPSPLSPSHTLDTFSPNQRSRHSSTSSMSEHGAQGPIFIQGGKPHQQPTMPCSSPKLPLAPSSPCSRLEGILQHYKDCSTSNMSSSANSSNQSNQALSLVHPNIGDKRNGVSSAQAPGLLGLGQILNQQKSQQKGHISNSFPASSLLSAAAKAQLANQKTQLSAADALAALPLTGLDKEQQSKVLISTLNSSVHPTSARAQSLTALLLPHSPSLSPASPAVTEKNLRRKRQRRSPTVLSMLKDSQLGRTAGDLSGPPLLISPCLSPPSSPIPHLDNHRLPVAPPRLQDSEEGRKPGLANSLPLSSPSSSQPLSALLQLLSMQSATQQSSGATAMPGNRHTNTLPSSPRPITPQTPQCDVQSTLRLHNPTPQPQSTVPVLEPPLQQSFSLMGDETTMNLKTTSSNTILNLSQPHTGTTPDLSSSILSMMNQMSSTCLPPFPEKGCGPKTETCPDHSTYQINQSSHSQALETKGPIETMDQPDSDTRLLGGCEPDHSLSLSNAPASDLSNLPLAEAFPFMSQEQLLQLLSSNAGLPSLLPPFLGSLPLGVWTGGQPSAPGGTQAQQPQPAGAILNQGSPLNVLNQGELPLNLVSLLNPPGSAAALPPVPGVEGGEKPPGLQALLMASLLLGQNPAAMLPLPALNLELPTAAQQVFTDGVSLEKTPALLDSVLMGPGLLEALQTLAPSADGQSLLLSTPLTPPPPTFLSLNPALLAAALAQTEPLPNHTPSPPPHSQGTLSSPALVSTSVSCGPLVSSTGPEVCDPLAEQDKNNTQTPHFLPPLLAPGVLGELAALGNINSLHGLLGATPLLLPQGPSLSVPLAQNQTALNPLTCLQLTMAPALMGEKPVALHETPSSQDQLPSAPISQDSLLNPVQTPVQQRETSSGSGPGLFDPYGSFMDTIYTSFLQVSERGAEAGSDSTPLSYPELPPLLQQTSAPPSLSPRRACSVHNPDLSRLGMDAAQSPARGTPKLSEDPSTPPPCKPAGADALSDAPPHPAFMEEAKTDGSTKVCVYSNGIGSGADGRGGDEGDDEEEEEDGRGPQGYLSPGERLREAAEDIRDAETVRADDVHTGARRGRKRKQSLQRGADLPGGIDSIIEEPTIALSRPSRPARGKRRRVVR</sequence>
<dbReference type="InterPro" id="IPR001739">
    <property type="entry name" value="Methyl_CpG_DNA-bd"/>
</dbReference>
<feature type="compositionally biased region" description="Low complexity" evidence="1">
    <location>
        <begin position="683"/>
        <end position="696"/>
    </location>
</feature>
<feature type="compositionally biased region" description="Low complexity" evidence="1">
    <location>
        <begin position="596"/>
        <end position="606"/>
    </location>
</feature>
<dbReference type="PANTHER" id="PTHR16112:SF17">
    <property type="entry name" value="METHYL-CPG-BINDING DOMAIN PROTEIN 6"/>
    <property type="match status" value="1"/>
</dbReference>
<comment type="caution">
    <text evidence="3">The sequence shown here is derived from an EMBL/GenBank/DDBJ whole genome shotgun (WGS) entry which is preliminary data.</text>
</comment>
<evidence type="ECO:0000313" key="3">
    <source>
        <dbReference type="EMBL" id="KAL1272241.1"/>
    </source>
</evidence>
<feature type="region of interest" description="Disordered" evidence="1">
    <location>
        <begin position="1235"/>
        <end position="1277"/>
    </location>
</feature>